<evidence type="ECO:0000313" key="15">
    <source>
        <dbReference type="EMBL" id="PIZ86241.1"/>
    </source>
</evidence>
<name>A0A2J0MLZ5_9BACT</name>
<dbReference type="Gene3D" id="3.20.70.20">
    <property type="match status" value="2"/>
</dbReference>
<evidence type="ECO:0000259" key="14">
    <source>
        <dbReference type="PROSITE" id="PS51161"/>
    </source>
</evidence>
<dbReference type="PANTHER" id="PTHR43371">
    <property type="entry name" value="VITAMIN B12-DEPENDENT RIBONUCLEOTIDE REDUCTASE"/>
    <property type="match status" value="1"/>
</dbReference>
<dbReference type="EMBL" id="PFOX01000013">
    <property type="protein sequence ID" value="PIZ86241.1"/>
    <property type="molecule type" value="Genomic_DNA"/>
</dbReference>
<dbReference type="GO" id="GO:0005524">
    <property type="term" value="F:ATP binding"/>
    <property type="evidence" value="ECO:0007669"/>
    <property type="project" value="UniProtKB-UniRule"/>
</dbReference>
<keyword evidence="5" id="KW-0235">DNA replication</keyword>
<keyword evidence="4" id="KW-0846">Cobalamin</keyword>
<organism evidence="15 16">
    <name type="scientific">Candidatus Nomurabacteria bacterium CG_4_10_14_0_2_um_filter_33_9</name>
    <dbReference type="NCBI Taxonomy" id="1974728"/>
    <lineage>
        <taxon>Bacteria</taxon>
        <taxon>Candidatus Nomuraibacteriota</taxon>
    </lineage>
</organism>
<dbReference type="InterPro" id="IPR050862">
    <property type="entry name" value="RdRp_reductase_class-2"/>
</dbReference>
<dbReference type="AlphaFoldDB" id="A0A2J0MLZ5"/>
<protein>
    <recommendedName>
        <fullName evidence="3">ribonucleoside-triphosphate reductase (thioredoxin)</fullName>
        <ecNumber evidence="3">1.17.4.2</ecNumber>
    </recommendedName>
</protein>
<dbReference type="Pfam" id="PF17975">
    <property type="entry name" value="RNR_Alpha"/>
    <property type="match status" value="1"/>
</dbReference>
<evidence type="ECO:0000256" key="12">
    <source>
        <dbReference type="ARBA" id="ARBA00048987"/>
    </source>
</evidence>
<evidence type="ECO:0000256" key="2">
    <source>
        <dbReference type="ARBA" id="ARBA00005654"/>
    </source>
</evidence>
<comment type="similarity">
    <text evidence="2">Belongs to the class II ribonucleoside-triphosphate reductase family.</text>
</comment>
<comment type="catalytic activity">
    <reaction evidence="12">
        <text>a 2'-deoxyribonucleoside 5'-triphosphate + [thioredoxin]-disulfide + H2O = a ribonucleoside 5'-triphosphate + [thioredoxin]-dithiol</text>
        <dbReference type="Rhea" id="RHEA:12701"/>
        <dbReference type="Rhea" id="RHEA-COMP:10698"/>
        <dbReference type="Rhea" id="RHEA-COMP:10700"/>
        <dbReference type="ChEBI" id="CHEBI:15377"/>
        <dbReference type="ChEBI" id="CHEBI:29950"/>
        <dbReference type="ChEBI" id="CHEBI:50058"/>
        <dbReference type="ChEBI" id="CHEBI:61557"/>
        <dbReference type="ChEBI" id="CHEBI:61560"/>
        <dbReference type="EC" id="1.17.4.2"/>
    </reaction>
</comment>
<evidence type="ECO:0000256" key="3">
    <source>
        <dbReference type="ARBA" id="ARBA00012275"/>
    </source>
</evidence>
<feature type="domain" description="ATP-cone" evidence="14">
    <location>
        <begin position="16"/>
        <end position="124"/>
    </location>
</feature>
<keyword evidence="11" id="KW-0170">Cobalt</keyword>
<evidence type="ECO:0000256" key="5">
    <source>
        <dbReference type="ARBA" id="ARBA00022705"/>
    </source>
</evidence>
<dbReference type="Pfam" id="PF21995">
    <property type="entry name" value="RNR-II_ins_dom"/>
    <property type="match status" value="1"/>
</dbReference>
<dbReference type="Gene3D" id="3.90.1390.10">
    <property type="entry name" value="b-12 dependent (class ii) ribonucleotide reductase, chain A, domain 3"/>
    <property type="match status" value="1"/>
</dbReference>
<dbReference type="PROSITE" id="PS51161">
    <property type="entry name" value="ATP_CONE"/>
    <property type="match status" value="1"/>
</dbReference>
<dbReference type="GO" id="GO:0008998">
    <property type="term" value="F:ribonucleoside-triphosphate reductase (thioredoxin) activity"/>
    <property type="evidence" value="ECO:0007669"/>
    <property type="project" value="UniProtKB-EC"/>
</dbReference>
<dbReference type="GO" id="GO:0004748">
    <property type="term" value="F:ribonucleoside-diphosphate reductase activity, thioredoxin disulfide as acceptor"/>
    <property type="evidence" value="ECO:0007669"/>
    <property type="project" value="TreeGrafter"/>
</dbReference>
<dbReference type="InterPro" id="IPR040763">
    <property type="entry name" value="RNR_alpha_hel"/>
</dbReference>
<evidence type="ECO:0000256" key="13">
    <source>
        <dbReference type="PROSITE-ProRule" id="PRU00492"/>
    </source>
</evidence>
<dbReference type="GO" id="GO:0006260">
    <property type="term" value="P:DNA replication"/>
    <property type="evidence" value="ECO:0007669"/>
    <property type="project" value="UniProtKB-KW"/>
</dbReference>
<evidence type="ECO:0000256" key="8">
    <source>
        <dbReference type="ARBA" id="ARBA00023002"/>
    </source>
</evidence>
<evidence type="ECO:0000256" key="9">
    <source>
        <dbReference type="ARBA" id="ARBA00023157"/>
    </source>
</evidence>
<gene>
    <name evidence="15" type="ORF">COX94_00710</name>
</gene>
<accession>A0A2J0MLZ5</accession>
<evidence type="ECO:0000256" key="4">
    <source>
        <dbReference type="ARBA" id="ARBA00022628"/>
    </source>
</evidence>
<dbReference type="InterPro" id="IPR005144">
    <property type="entry name" value="ATP-cone_dom"/>
</dbReference>
<keyword evidence="7 13" id="KW-0067">ATP-binding</keyword>
<dbReference type="EC" id="1.17.4.2" evidence="3"/>
<comment type="cofactor">
    <cofactor evidence="1">
        <name>adenosylcob(III)alamin</name>
        <dbReference type="ChEBI" id="CHEBI:18408"/>
    </cofactor>
</comment>
<evidence type="ECO:0000313" key="16">
    <source>
        <dbReference type="Proteomes" id="UP000229132"/>
    </source>
</evidence>
<dbReference type="SUPFAM" id="SSF51998">
    <property type="entry name" value="PFL-like glycyl radical enzymes"/>
    <property type="match status" value="1"/>
</dbReference>
<dbReference type="Proteomes" id="UP000229132">
    <property type="component" value="Unassembled WGS sequence"/>
</dbReference>
<sequence>MEKDFILNRRELNKIKNVRNREGEIIPFNINKIADAVYKAFLITSEGEKKEAKDVAKKVFHRLTHLKLKSNDPEGRQASYGAGKKFIPTVEMVQDFVESELMDLGYHLTAKSYILYRSKRAELRKEVGIIPVESKKVFDESSSYFVSSYEEFIFFRTYSKWQDNLGRRETWVETINRFMAYMKKNLGDKVSSRDISELKEGILKQEICPSMRLLWSAGEACEKTNVWAYNCSYVAPTCWQDLGEVMYILMCGAGLGFSVESETVQKFPQIRRQTGKKLATYVVEDDKEGWADAFVLACKTWADGYDVEFDYSKVRPSGSRLKVAGGRASGPQPLIDLINFTKKKILARQAKRLTNLDLHDIICQIGLIVVAGGVRRSALISLSDIDDESMRKSKQGQFWIDNGQRSMANNSAVYSQKPSASEFLNEWIELIKSGTGERGIFNRGGLMTQLPKRRINNWKEAGIIDDQNVIVGLPGSNPCGEITLRSKQFCNLTSIVVRPKDTIEDLKRKVRLSTILGTYQATLTHFGYLSKEWKENCDDEALLGVSITGYYDNKTIRNDNVLSQLREESIKVNKEYAKKFGINHSTCITTIKPHGNSGQLLYVGSGMHPWYAKYYIRRVRISTNDPLYELIKDQGVPFKAEVGYSTANSTVAVVEFPIKAPDGAVTRDQVSAIDLLNEWKRLKINYIEHNPSVTIYVGNDEWIKVANFIYENWDIVGGLSFLPRSEHVYQLAPYEEISKEEYDKRIKEIKHIDFSKLVYYEQEDNTVGAKEFACVSGVCSIDDVLAEEAQKEKAEGSPDN</sequence>
<keyword evidence="8" id="KW-0560">Oxidoreductase</keyword>
<evidence type="ECO:0000256" key="1">
    <source>
        <dbReference type="ARBA" id="ARBA00001922"/>
    </source>
</evidence>
<reference evidence="16" key="1">
    <citation type="submission" date="2017-09" db="EMBL/GenBank/DDBJ databases">
        <title>Depth-based differentiation of microbial function through sediment-hosted aquifers and enrichment of novel symbionts in the deep terrestrial subsurface.</title>
        <authorList>
            <person name="Probst A.J."/>
            <person name="Ladd B."/>
            <person name="Jarett J.K."/>
            <person name="Geller-Mcgrath D.E."/>
            <person name="Sieber C.M.K."/>
            <person name="Emerson J.B."/>
            <person name="Anantharaman K."/>
            <person name="Thomas B.C."/>
            <person name="Malmstrom R."/>
            <person name="Stieglmeier M."/>
            <person name="Klingl A."/>
            <person name="Woyke T."/>
            <person name="Ryan C.M."/>
            <person name="Banfield J.F."/>
        </authorList>
    </citation>
    <scope>NUCLEOTIDE SEQUENCE [LARGE SCALE GENOMIC DNA]</scope>
</reference>
<comment type="caution">
    <text evidence="15">The sequence shown here is derived from an EMBL/GenBank/DDBJ whole genome shotgun (WGS) entry which is preliminary data.</text>
</comment>
<keyword evidence="6 13" id="KW-0547">Nucleotide-binding</keyword>
<evidence type="ECO:0000256" key="6">
    <source>
        <dbReference type="ARBA" id="ARBA00022741"/>
    </source>
</evidence>
<dbReference type="Pfam" id="PF03477">
    <property type="entry name" value="ATP-cone"/>
    <property type="match status" value="1"/>
</dbReference>
<evidence type="ECO:0000256" key="7">
    <source>
        <dbReference type="ARBA" id="ARBA00022840"/>
    </source>
</evidence>
<keyword evidence="9" id="KW-1015">Disulfide bond</keyword>
<evidence type="ECO:0000256" key="11">
    <source>
        <dbReference type="ARBA" id="ARBA00023285"/>
    </source>
</evidence>
<dbReference type="PANTHER" id="PTHR43371:SF1">
    <property type="entry name" value="RIBONUCLEOSIDE-DIPHOSPHATE REDUCTASE"/>
    <property type="match status" value="1"/>
</dbReference>
<evidence type="ECO:0000256" key="10">
    <source>
        <dbReference type="ARBA" id="ARBA00023284"/>
    </source>
</evidence>
<keyword evidence="10" id="KW-0676">Redox-active center</keyword>
<dbReference type="GO" id="GO:0031419">
    <property type="term" value="F:cobalamin binding"/>
    <property type="evidence" value="ECO:0007669"/>
    <property type="project" value="UniProtKB-KW"/>
</dbReference>
<proteinExistence type="inferred from homology"/>
<dbReference type="InterPro" id="IPR054158">
    <property type="entry name" value="RNR-II_ins_dom"/>
</dbReference>